<keyword evidence="3" id="KW-1185">Reference proteome</keyword>
<reference evidence="2 3" key="1">
    <citation type="submission" date="2020-08" db="EMBL/GenBank/DDBJ databases">
        <title>Genomic Encyclopedia of Type Strains, Phase III (KMG-III): the genomes of soil and plant-associated and newly described type strains.</title>
        <authorList>
            <person name="Whitman W."/>
        </authorList>
    </citation>
    <scope>NUCLEOTIDE SEQUENCE [LARGE SCALE GENOMIC DNA]</scope>
    <source>
        <strain evidence="2 3">CECT 3273</strain>
    </source>
</reference>
<dbReference type="AlphaFoldDB" id="A0A7W7PWJ4"/>
<dbReference type="Proteomes" id="UP000579523">
    <property type="component" value="Unassembled WGS sequence"/>
</dbReference>
<evidence type="ECO:0000313" key="2">
    <source>
        <dbReference type="EMBL" id="MBB4902498.1"/>
    </source>
</evidence>
<name>A0A7W7PWJ4_9ACTN</name>
<dbReference type="RefSeq" id="WP_184827868.1">
    <property type="nucleotide sequence ID" value="NZ_BMTK01000031.1"/>
</dbReference>
<organism evidence="2 3">
    <name type="scientific">Streptomyces griseomycini</name>
    <dbReference type="NCBI Taxonomy" id="66895"/>
    <lineage>
        <taxon>Bacteria</taxon>
        <taxon>Bacillati</taxon>
        <taxon>Actinomycetota</taxon>
        <taxon>Actinomycetes</taxon>
        <taxon>Kitasatosporales</taxon>
        <taxon>Streptomycetaceae</taxon>
        <taxon>Streptomyces</taxon>
    </lineage>
</organism>
<feature type="compositionally biased region" description="Basic and acidic residues" evidence="1">
    <location>
        <begin position="251"/>
        <end position="266"/>
    </location>
</feature>
<accession>A0A7W7PWJ4</accession>
<gene>
    <name evidence="2" type="ORF">FHS37_006595</name>
</gene>
<evidence type="ECO:0000313" key="3">
    <source>
        <dbReference type="Proteomes" id="UP000579523"/>
    </source>
</evidence>
<comment type="caution">
    <text evidence="2">The sequence shown here is derived from an EMBL/GenBank/DDBJ whole genome shotgun (WGS) entry which is preliminary data.</text>
</comment>
<proteinExistence type="predicted"/>
<protein>
    <submittedName>
        <fullName evidence="2">Uncharacterized protein</fullName>
    </submittedName>
</protein>
<sequence length="273" mass="30778">MADAQQVAAEIKRLSQMGPDAFMDAVVAHVTGSADGRTPRDVRGAALEDRRLAPHTLDALETALRRAKSYNPLREGESKREQQARIAPWRARLKAAMGPVQDVVDDLAHEHAKELAALDDDAFTDRWTAFVLDEPVPPPTSPRVEALAFRSPRVARRAADICRLMFEEPARFMPEPSPGEGRNAREQRVELFRRRVASEAGFLRYAIQYAEARQGRMPSEPNHRLQALKLLGKAHPQELLQLLRQVRGEDRAAVKEARRERRDLRRAARPGAR</sequence>
<evidence type="ECO:0000256" key="1">
    <source>
        <dbReference type="SAM" id="MobiDB-lite"/>
    </source>
</evidence>
<dbReference type="EMBL" id="JACHJI010000017">
    <property type="protein sequence ID" value="MBB4902498.1"/>
    <property type="molecule type" value="Genomic_DNA"/>
</dbReference>
<feature type="region of interest" description="Disordered" evidence="1">
    <location>
        <begin position="251"/>
        <end position="273"/>
    </location>
</feature>